<dbReference type="EMBL" id="JBHSSI010000022">
    <property type="protein sequence ID" value="MFC6259844.1"/>
    <property type="molecule type" value="Genomic_DNA"/>
</dbReference>
<dbReference type="Pfam" id="PF02661">
    <property type="entry name" value="Fic"/>
    <property type="match status" value="1"/>
</dbReference>
<dbReference type="InterPro" id="IPR040198">
    <property type="entry name" value="Fido_containing"/>
</dbReference>
<keyword evidence="3" id="KW-1185">Reference proteome</keyword>
<protein>
    <submittedName>
        <fullName evidence="2">Fic family protein</fullName>
    </submittedName>
</protein>
<name>A0ABW1TDX5_9LACO</name>
<reference evidence="3" key="1">
    <citation type="journal article" date="2019" name="Int. J. Syst. Evol. Microbiol.">
        <title>The Global Catalogue of Microorganisms (GCM) 10K type strain sequencing project: providing services to taxonomists for standard genome sequencing and annotation.</title>
        <authorList>
            <consortium name="The Broad Institute Genomics Platform"/>
            <consortium name="The Broad Institute Genome Sequencing Center for Infectious Disease"/>
            <person name="Wu L."/>
            <person name="Ma J."/>
        </authorList>
    </citation>
    <scope>NUCLEOTIDE SEQUENCE [LARGE SCALE GENOMIC DNA]</scope>
    <source>
        <strain evidence="3">CCM 8908</strain>
    </source>
</reference>
<sequence>MAFSDKYRLTSISEQNLMSQNLVQLIYTTGKFENLSTSLLDTESILNNESLQNAKPEDVVTIIHLKRAFQYVLNLKTNFNYTDILTINQIVKGGQPGTGMLRSQDVKVALTNDIWLPPLPEPQRTQQELVNILTSSATATERALNLNLYLSRWQLFMDGNKRTAIVAANALMVQAGAGLLAIPENKMHWYRSQLQKHCRSGHDTSLKQWLYDNCVFGIAEN</sequence>
<dbReference type="RefSeq" id="WP_225421793.1">
    <property type="nucleotide sequence ID" value="NZ_JBHSSI010000022.1"/>
</dbReference>
<dbReference type="Proteomes" id="UP001596283">
    <property type="component" value="Unassembled WGS sequence"/>
</dbReference>
<evidence type="ECO:0000259" key="1">
    <source>
        <dbReference type="PROSITE" id="PS51459"/>
    </source>
</evidence>
<dbReference type="PROSITE" id="PS51459">
    <property type="entry name" value="FIDO"/>
    <property type="match status" value="1"/>
</dbReference>
<dbReference type="SUPFAM" id="SSF140931">
    <property type="entry name" value="Fic-like"/>
    <property type="match status" value="1"/>
</dbReference>
<accession>A0ABW1TDX5</accession>
<organism evidence="2 3">
    <name type="scientific">Levilactobacillus fujinensis</name>
    <dbReference type="NCBI Taxonomy" id="2486024"/>
    <lineage>
        <taxon>Bacteria</taxon>
        <taxon>Bacillati</taxon>
        <taxon>Bacillota</taxon>
        <taxon>Bacilli</taxon>
        <taxon>Lactobacillales</taxon>
        <taxon>Lactobacillaceae</taxon>
        <taxon>Levilactobacillus</taxon>
    </lineage>
</organism>
<gene>
    <name evidence="2" type="ORF">ACFP1C_02695</name>
</gene>
<dbReference type="PANTHER" id="PTHR13504:SF38">
    <property type="entry name" value="FIDO DOMAIN-CONTAINING PROTEIN"/>
    <property type="match status" value="1"/>
</dbReference>
<dbReference type="PANTHER" id="PTHR13504">
    <property type="entry name" value="FIDO DOMAIN-CONTAINING PROTEIN DDB_G0283145"/>
    <property type="match status" value="1"/>
</dbReference>
<evidence type="ECO:0000313" key="3">
    <source>
        <dbReference type="Proteomes" id="UP001596283"/>
    </source>
</evidence>
<feature type="domain" description="Fido" evidence="1">
    <location>
        <begin position="79"/>
        <end position="212"/>
    </location>
</feature>
<dbReference type="InterPro" id="IPR036597">
    <property type="entry name" value="Fido-like_dom_sf"/>
</dbReference>
<proteinExistence type="predicted"/>
<dbReference type="Gene3D" id="1.10.3290.10">
    <property type="entry name" value="Fido-like domain"/>
    <property type="match status" value="1"/>
</dbReference>
<evidence type="ECO:0000313" key="2">
    <source>
        <dbReference type="EMBL" id="MFC6259844.1"/>
    </source>
</evidence>
<dbReference type="InterPro" id="IPR003812">
    <property type="entry name" value="Fido"/>
</dbReference>
<comment type="caution">
    <text evidence="2">The sequence shown here is derived from an EMBL/GenBank/DDBJ whole genome shotgun (WGS) entry which is preliminary data.</text>
</comment>